<gene>
    <name evidence="1" type="ORF">HY912_10565</name>
</gene>
<proteinExistence type="predicted"/>
<dbReference type="EMBL" id="JACRDE010000285">
    <property type="protein sequence ID" value="MBI5249924.1"/>
    <property type="molecule type" value="Genomic_DNA"/>
</dbReference>
<evidence type="ECO:0000313" key="2">
    <source>
        <dbReference type="Proteomes" id="UP000807825"/>
    </source>
</evidence>
<organism evidence="1 2">
    <name type="scientific">Desulfomonile tiedjei</name>
    <dbReference type="NCBI Taxonomy" id="2358"/>
    <lineage>
        <taxon>Bacteria</taxon>
        <taxon>Pseudomonadati</taxon>
        <taxon>Thermodesulfobacteriota</taxon>
        <taxon>Desulfomonilia</taxon>
        <taxon>Desulfomonilales</taxon>
        <taxon>Desulfomonilaceae</taxon>
        <taxon>Desulfomonile</taxon>
    </lineage>
</organism>
<comment type="caution">
    <text evidence="1">The sequence shown here is derived from an EMBL/GenBank/DDBJ whole genome shotgun (WGS) entry which is preliminary data.</text>
</comment>
<dbReference type="Pfam" id="PF13875">
    <property type="entry name" value="DUF4202"/>
    <property type="match status" value="1"/>
</dbReference>
<accession>A0A9D6V357</accession>
<evidence type="ECO:0000313" key="1">
    <source>
        <dbReference type="EMBL" id="MBI5249924.1"/>
    </source>
</evidence>
<sequence length="188" mass="21429">MDESIQCVNDRVRSIIAGSRVPEDPAHAENTVKWLHKLDPNADDALSIAAFGHDIDRAVENRRIRKADFQNFDAFKAAHARNSSEILYEIMLECGVHDQLAGEVRRLVMLHEAGGDVRSDLLKNADSLSFFEVNLPFYYTRNGWEKTLQRSLWGYGRLSLEAKGYLPALSYSQEILNRLLREVIRLGQ</sequence>
<dbReference type="SUPFAM" id="SSF109604">
    <property type="entry name" value="HD-domain/PDEase-like"/>
    <property type="match status" value="1"/>
</dbReference>
<protein>
    <submittedName>
        <fullName evidence="1">DUF4202 family protein</fullName>
    </submittedName>
</protein>
<dbReference type="InterPro" id="IPR025255">
    <property type="entry name" value="DUF4202"/>
</dbReference>
<name>A0A9D6V357_9BACT</name>
<dbReference type="Gene3D" id="1.10.3210.10">
    <property type="entry name" value="Hypothetical protein af1432"/>
    <property type="match status" value="1"/>
</dbReference>
<dbReference type="AlphaFoldDB" id="A0A9D6V357"/>
<reference evidence="1" key="1">
    <citation type="submission" date="2020-07" db="EMBL/GenBank/DDBJ databases">
        <title>Huge and variable diversity of episymbiotic CPR bacteria and DPANN archaea in groundwater ecosystems.</title>
        <authorList>
            <person name="He C.Y."/>
            <person name="Keren R."/>
            <person name="Whittaker M."/>
            <person name="Farag I.F."/>
            <person name="Doudna J."/>
            <person name="Cate J.H.D."/>
            <person name="Banfield J.F."/>
        </authorList>
    </citation>
    <scope>NUCLEOTIDE SEQUENCE</scope>
    <source>
        <strain evidence="1">NC_groundwater_1664_Pr3_B-0.1um_52_9</strain>
    </source>
</reference>
<dbReference type="Proteomes" id="UP000807825">
    <property type="component" value="Unassembled WGS sequence"/>
</dbReference>